<accession>A0AAT9HDQ8</accession>
<sequence>MHIGDAGACGRLLVDRHVPHVDGSGGVDSQVDQRQEEWIRGRLRPARSCGRTDGREGTPEAREKRGRTVDVLGRHHAQPPVGGHEGVERLDDAGELLREVRAGHGLRLVRPTDCLGVGHAQSLHNVAELAAQMALVAAERERDAMGLLDPPPRLPHHRTRVEQDAIEV</sequence>
<feature type="region of interest" description="Disordered" evidence="1">
    <location>
        <begin position="47"/>
        <end position="85"/>
    </location>
</feature>
<gene>
    <name evidence="2" type="ORF">SHKM778_18940</name>
</gene>
<protein>
    <submittedName>
        <fullName evidence="2">Uncharacterized protein</fullName>
    </submittedName>
</protein>
<reference evidence="2" key="2">
    <citation type="submission" date="2024-07" db="EMBL/GenBank/DDBJ databases">
        <title>Streptomyces haneummycinica sp. nov., a new antibiotic-producing actinobacterium isolated from marine sediment.</title>
        <authorList>
            <person name="Uemura M."/>
            <person name="Hamada M."/>
            <person name="Hirano S."/>
            <person name="Kobayashi K."/>
            <person name="Ohshiro T."/>
            <person name="Kobayashi T."/>
            <person name="Terahara T."/>
        </authorList>
    </citation>
    <scope>NUCLEOTIDE SEQUENCE</scope>
    <source>
        <strain evidence="2">KM77-8</strain>
    </source>
</reference>
<organism evidence="2">
    <name type="scientific">Streptomyces haneummycinicus</name>
    <dbReference type="NCBI Taxonomy" id="3074435"/>
    <lineage>
        <taxon>Bacteria</taxon>
        <taxon>Bacillati</taxon>
        <taxon>Actinomycetota</taxon>
        <taxon>Actinomycetes</taxon>
        <taxon>Kitasatosporales</taxon>
        <taxon>Streptomycetaceae</taxon>
        <taxon>Streptomyces</taxon>
    </lineage>
</organism>
<reference evidence="2" key="1">
    <citation type="submission" date="2024-06" db="EMBL/GenBank/DDBJ databases">
        <authorList>
            <consortium name="consrtm"/>
            <person name="Uemura M."/>
            <person name="Terahara T."/>
        </authorList>
    </citation>
    <scope>NUCLEOTIDE SEQUENCE</scope>
    <source>
        <strain evidence="2">KM77-8</strain>
    </source>
</reference>
<proteinExistence type="predicted"/>
<dbReference type="AlphaFoldDB" id="A0AAT9HDQ8"/>
<evidence type="ECO:0000313" key="2">
    <source>
        <dbReference type="EMBL" id="BFO15506.1"/>
    </source>
</evidence>
<dbReference type="EMBL" id="AP035768">
    <property type="protein sequence ID" value="BFO15506.1"/>
    <property type="molecule type" value="Genomic_DNA"/>
</dbReference>
<name>A0AAT9HDQ8_9ACTN</name>
<evidence type="ECO:0000256" key="1">
    <source>
        <dbReference type="SAM" id="MobiDB-lite"/>
    </source>
</evidence>
<feature type="compositionally biased region" description="Basic and acidic residues" evidence="1">
    <location>
        <begin position="50"/>
        <end position="68"/>
    </location>
</feature>